<dbReference type="AlphaFoldDB" id="A0A8J2TWH6"/>
<comment type="caution">
    <text evidence="4">The sequence shown here is derived from an EMBL/GenBank/DDBJ whole genome shotgun (WGS) entry which is preliminary data.</text>
</comment>
<dbReference type="EMBL" id="BMFY01000003">
    <property type="protein sequence ID" value="GGA08377.1"/>
    <property type="molecule type" value="Genomic_DNA"/>
</dbReference>
<keyword evidence="5" id="KW-1185">Reference proteome</keyword>
<dbReference type="SMART" id="SM00422">
    <property type="entry name" value="HTH_MERR"/>
    <property type="match status" value="1"/>
</dbReference>
<keyword evidence="2" id="KW-0175">Coiled coil</keyword>
<evidence type="ECO:0000256" key="2">
    <source>
        <dbReference type="SAM" id="Coils"/>
    </source>
</evidence>
<evidence type="ECO:0000313" key="4">
    <source>
        <dbReference type="EMBL" id="GGA08377.1"/>
    </source>
</evidence>
<reference evidence="4" key="2">
    <citation type="submission" date="2020-09" db="EMBL/GenBank/DDBJ databases">
        <authorList>
            <person name="Sun Q."/>
            <person name="Zhou Y."/>
        </authorList>
    </citation>
    <scope>NUCLEOTIDE SEQUENCE</scope>
    <source>
        <strain evidence="4">CGMCC 1.12785</strain>
    </source>
</reference>
<dbReference type="PRINTS" id="PR00040">
    <property type="entry name" value="HTHMERR"/>
</dbReference>
<dbReference type="InterPro" id="IPR047057">
    <property type="entry name" value="MerR_fam"/>
</dbReference>
<name>A0A8J2TWH6_9MICO</name>
<dbReference type="InterPro" id="IPR009061">
    <property type="entry name" value="DNA-bd_dom_put_sf"/>
</dbReference>
<proteinExistence type="predicted"/>
<evidence type="ECO:0000256" key="1">
    <source>
        <dbReference type="ARBA" id="ARBA00023125"/>
    </source>
</evidence>
<dbReference type="Gene3D" id="1.10.1660.10">
    <property type="match status" value="1"/>
</dbReference>
<dbReference type="SUPFAM" id="SSF46955">
    <property type="entry name" value="Putative DNA-binding domain"/>
    <property type="match status" value="1"/>
</dbReference>
<keyword evidence="1" id="KW-0238">DNA-binding</keyword>
<dbReference type="GO" id="GO:0003700">
    <property type="term" value="F:DNA-binding transcription factor activity"/>
    <property type="evidence" value="ECO:0007669"/>
    <property type="project" value="InterPro"/>
</dbReference>
<accession>A0A8J2TWH6</accession>
<feature type="coiled-coil region" evidence="2">
    <location>
        <begin position="102"/>
        <end position="129"/>
    </location>
</feature>
<dbReference type="PROSITE" id="PS50937">
    <property type="entry name" value="HTH_MERR_2"/>
    <property type="match status" value="1"/>
</dbReference>
<organism evidence="4 5">
    <name type="scientific">Sediminivirga luteola</name>
    <dbReference type="NCBI Taxonomy" id="1774748"/>
    <lineage>
        <taxon>Bacteria</taxon>
        <taxon>Bacillati</taxon>
        <taxon>Actinomycetota</taxon>
        <taxon>Actinomycetes</taxon>
        <taxon>Micrococcales</taxon>
        <taxon>Brevibacteriaceae</taxon>
        <taxon>Sediminivirga</taxon>
    </lineage>
</organism>
<protein>
    <submittedName>
        <fullName evidence="4">Transcriptional regulator</fullName>
    </submittedName>
</protein>
<dbReference type="InterPro" id="IPR000551">
    <property type="entry name" value="MerR-type_HTH_dom"/>
</dbReference>
<dbReference type="Pfam" id="PF13411">
    <property type="entry name" value="MerR_1"/>
    <property type="match status" value="1"/>
</dbReference>
<evidence type="ECO:0000259" key="3">
    <source>
        <dbReference type="PROSITE" id="PS50937"/>
    </source>
</evidence>
<gene>
    <name evidence="4" type="ORF">GCM10011333_09070</name>
</gene>
<dbReference type="Proteomes" id="UP000616114">
    <property type="component" value="Unassembled WGS sequence"/>
</dbReference>
<dbReference type="PANTHER" id="PTHR30204">
    <property type="entry name" value="REDOX-CYCLING DRUG-SENSING TRANSCRIPTIONAL ACTIVATOR SOXR"/>
    <property type="match status" value="1"/>
</dbReference>
<dbReference type="GO" id="GO:0003677">
    <property type="term" value="F:DNA binding"/>
    <property type="evidence" value="ECO:0007669"/>
    <property type="project" value="UniProtKB-KW"/>
</dbReference>
<sequence length="141" mass="15263">MTGAAEATGGPGTNAPEDRPAAMSIGALAAATGVSVRSLRYYEQQGLLESERSAAGHRRFAPGSAERVILIQHLFAAGLSSRTIAPMLPCMVDASLRTPLLIEDLRAHRDRLEREIRRQQETVRILDQVIGAYRQSPTVEA</sequence>
<evidence type="ECO:0000313" key="5">
    <source>
        <dbReference type="Proteomes" id="UP000616114"/>
    </source>
</evidence>
<feature type="domain" description="HTH merR-type" evidence="3">
    <location>
        <begin position="22"/>
        <end position="90"/>
    </location>
</feature>
<reference evidence="4" key="1">
    <citation type="journal article" date="2014" name="Int. J. Syst. Evol. Microbiol.">
        <title>Complete genome sequence of Corynebacterium casei LMG S-19264T (=DSM 44701T), isolated from a smear-ripened cheese.</title>
        <authorList>
            <consortium name="US DOE Joint Genome Institute (JGI-PGF)"/>
            <person name="Walter F."/>
            <person name="Albersmeier A."/>
            <person name="Kalinowski J."/>
            <person name="Ruckert C."/>
        </authorList>
    </citation>
    <scope>NUCLEOTIDE SEQUENCE</scope>
    <source>
        <strain evidence="4">CGMCC 1.12785</strain>
    </source>
</reference>
<dbReference type="PROSITE" id="PS00552">
    <property type="entry name" value="HTH_MERR_1"/>
    <property type="match status" value="1"/>
</dbReference>
<dbReference type="PANTHER" id="PTHR30204:SF97">
    <property type="entry name" value="MERR FAMILY REGULATORY PROTEIN"/>
    <property type="match status" value="1"/>
</dbReference>